<proteinExistence type="predicted"/>
<dbReference type="Proteomes" id="UP000000763">
    <property type="component" value="Chromosome 7"/>
</dbReference>
<reference evidence="3" key="2">
    <citation type="journal article" date="2008" name="Nucleic Acids Res.">
        <title>The rice annotation project database (RAP-DB): 2008 update.</title>
        <authorList>
            <consortium name="The rice annotation project (RAP)"/>
        </authorList>
    </citation>
    <scope>GENOME REANNOTATION</scope>
    <source>
        <strain evidence="3">cv. Nipponbare</strain>
    </source>
</reference>
<evidence type="ECO:0000313" key="2">
    <source>
        <dbReference type="EMBL" id="BAC83927.1"/>
    </source>
</evidence>
<accession>Q6Z4D3</accession>
<dbReference type="AlphaFoldDB" id="Q6Z4D3"/>
<evidence type="ECO:0000256" key="1">
    <source>
        <dbReference type="SAM" id="MobiDB-lite"/>
    </source>
</evidence>
<reference evidence="3" key="1">
    <citation type="journal article" date="2005" name="Nature">
        <title>The map-based sequence of the rice genome.</title>
        <authorList>
            <consortium name="International rice genome sequencing project (IRGSP)"/>
            <person name="Matsumoto T."/>
            <person name="Wu J."/>
            <person name="Kanamori H."/>
            <person name="Katayose Y."/>
            <person name="Fujisawa M."/>
            <person name="Namiki N."/>
            <person name="Mizuno H."/>
            <person name="Yamamoto K."/>
            <person name="Antonio B.A."/>
            <person name="Baba T."/>
            <person name="Sakata K."/>
            <person name="Nagamura Y."/>
            <person name="Aoki H."/>
            <person name="Arikawa K."/>
            <person name="Arita K."/>
            <person name="Bito T."/>
            <person name="Chiden Y."/>
            <person name="Fujitsuka N."/>
            <person name="Fukunaka R."/>
            <person name="Hamada M."/>
            <person name="Harada C."/>
            <person name="Hayashi A."/>
            <person name="Hijishita S."/>
            <person name="Honda M."/>
            <person name="Hosokawa S."/>
            <person name="Ichikawa Y."/>
            <person name="Idonuma A."/>
            <person name="Iijima M."/>
            <person name="Ikeda M."/>
            <person name="Ikeno M."/>
            <person name="Ito K."/>
            <person name="Ito S."/>
            <person name="Ito T."/>
            <person name="Ito Y."/>
            <person name="Ito Y."/>
            <person name="Iwabuchi A."/>
            <person name="Kamiya K."/>
            <person name="Karasawa W."/>
            <person name="Kurita K."/>
            <person name="Katagiri S."/>
            <person name="Kikuta A."/>
            <person name="Kobayashi H."/>
            <person name="Kobayashi N."/>
            <person name="Machita K."/>
            <person name="Maehara T."/>
            <person name="Masukawa M."/>
            <person name="Mizubayashi T."/>
            <person name="Mukai Y."/>
            <person name="Nagasaki H."/>
            <person name="Nagata Y."/>
            <person name="Naito S."/>
            <person name="Nakashima M."/>
            <person name="Nakama Y."/>
            <person name="Nakamichi Y."/>
            <person name="Nakamura M."/>
            <person name="Meguro A."/>
            <person name="Negishi M."/>
            <person name="Ohta I."/>
            <person name="Ohta T."/>
            <person name="Okamoto M."/>
            <person name="Ono N."/>
            <person name="Saji S."/>
            <person name="Sakaguchi M."/>
            <person name="Sakai K."/>
            <person name="Shibata M."/>
            <person name="Shimokawa T."/>
            <person name="Song J."/>
            <person name="Takazaki Y."/>
            <person name="Terasawa K."/>
            <person name="Tsugane M."/>
            <person name="Tsuji K."/>
            <person name="Ueda S."/>
            <person name="Waki K."/>
            <person name="Yamagata H."/>
            <person name="Yamamoto M."/>
            <person name="Yamamoto S."/>
            <person name="Yamane H."/>
            <person name="Yoshiki S."/>
            <person name="Yoshihara R."/>
            <person name="Yukawa K."/>
            <person name="Zhong H."/>
            <person name="Yano M."/>
            <person name="Yuan Q."/>
            <person name="Ouyang S."/>
            <person name="Liu J."/>
            <person name="Jones K.M."/>
            <person name="Gansberger K."/>
            <person name="Moffat K."/>
            <person name="Hill J."/>
            <person name="Bera J."/>
            <person name="Fadrosh D."/>
            <person name="Jin S."/>
            <person name="Johri S."/>
            <person name="Kim M."/>
            <person name="Overton L."/>
            <person name="Reardon M."/>
            <person name="Tsitrin T."/>
            <person name="Vuong H."/>
            <person name="Weaver B."/>
            <person name="Ciecko A."/>
            <person name="Tallon L."/>
            <person name="Jackson J."/>
            <person name="Pai G."/>
            <person name="Aken S.V."/>
            <person name="Utterback T."/>
            <person name="Reidmuller S."/>
            <person name="Feldblyum T."/>
            <person name="Hsiao J."/>
            <person name="Zismann V."/>
            <person name="Iobst S."/>
            <person name="de Vazeille A.R."/>
            <person name="Buell C.R."/>
            <person name="Ying K."/>
            <person name="Li Y."/>
            <person name="Lu T."/>
            <person name="Huang Y."/>
            <person name="Zhao Q."/>
            <person name="Feng Q."/>
            <person name="Zhang L."/>
            <person name="Zhu J."/>
            <person name="Weng Q."/>
            <person name="Mu J."/>
            <person name="Lu Y."/>
            <person name="Fan D."/>
            <person name="Liu Y."/>
            <person name="Guan J."/>
            <person name="Zhang Y."/>
            <person name="Yu S."/>
            <person name="Liu X."/>
            <person name="Zhang Y."/>
            <person name="Hong G."/>
            <person name="Han B."/>
            <person name="Choisne N."/>
            <person name="Demange N."/>
            <person name="Orjeda G."/>
            <person name="Samain S."/>
            <person name="Cattolico L."/>
            <person name="Pelletier E."/>
            <person name="Couloux A."/>
            <person name="Segurens B."/>
            <person name="Wincker P."/>
            <person name="D'Hont A."/>
            <person name="Scarpelli C."/>
            <person name="Weissenbach J."/>
            <person name="Salanoubat M."/>
            <person name="Quetier F."/>
            <person name="Yu Y."/>
            <person name="Kim H.R."/>
            <person name="Rambo T."/>
            <person name="Currie J."/>
            <person name="Collura K."/>
            <person name="Luo M."/>
            <person name="Yang T."/>
            <person name="Ammiraju J.S.S."/>
            <person name="Engler F."/>
            <person name="Soderlund C."/>
            <person name="Wing R.A."/>
            <person name="Palmer L.E."/>
            <person name="de la Bastide M."/>
            <person name="Spiegel L."/>
            <person name="Nascimento L."/>
            <person name="Zutavern T."/>
            <person name="O'Shaughnessy A."/>
            <person name="Dike S."/>
            <person name="Dedhia N."/>
            <person name="Preston R."/>
            <person name="Balija V."/>
            <person name="McCombie W.R."/>
            <person name="Chow T."/>
            <person name="Chen H."/>
            <person name="Chung M."/>
            <person name="Chen C."/>
            <person name="Shaw J."/>
            <person name="Wu H."/>
            <person name="Hsiao K."/>
            <person name="Chao Y."/>
            <person name="Chu M."/>
            <person name="Cheng C."/>
            <person name="Hour A."/>
            <person name="Lee P."/>
            <person name="Lin S."/>
            <person name="Lin Y."/>
            <person name="Liou J."/>
            <person name="Liu S."/>
            <person name="Hsing Y."/>
            <person name="Raghuvanshi S."/>
            <person name="Mohanty A."/>
            <person name="Bharti A.K."/>
            <person name="Gaur A."/>
            <person name="Gupta V."/>
            <person name="Kumar D."/>
            <person name="Ravi V."/>
            <person name="Vij S."/>
            <person name="Kapur A."/>
            <person name="Khurana P."/>
            <person name="Khurana P."/>
            <person name="Khurana J.P."/>
            <person name="Tyagi A.K."/>
            <person name="Gaikwad K."/>
            <person name="Singh A."/>
            <person name="Dalal V."/>
            <person name="Srivastava S."/>
            <person name="Dixit A."/>
            <person name="Pal A.K."/>
            <person name="Ghazi I.A."/>
            <person name="Yadav M."/>
            <person name="Pandit A."/>
            <person name="Bhargava A."/>
            <person name="Sureshbabu K."/>
            <person name="Batra K."/>
            <person name="Sharma T.R."/>
            <person name="Mohapatra T."/>
            <person name="Singh N.K."/>
            <person name="Messing J."/>
            <person name="Nelson A.B."/>
            <person name="Fuks G."/>
            <person name="Kavchok S."/>
            <person name="Keizer G."/>
            <person name="Linton E."/>
            <person name="Llaca V."/>
            <person name="Song R."/>
            <person name="Tanyolac B."/>
            <person name="Young S."/>
            <person name="Ho-Il K."/>
            <person name="Hahn J.H."/>
            <person name="Sangsakoo G."/>
            <person name="Vanavichit A."/>
            <person name="de Mattos Luiz.A.T."/>
            <person name="Zimmer P.D."/>
            <person name="Malone G."/>
            <person name="Dellagostin O."/>
            <person name="de Oliveira A.C."/>
            <person name="Bevan M."/>
            <person name="Bancroft I."/>
            <person name="Minx P."/>
            <person name="Cordum H."/>
            <person name="Wilson R."/>
            <person name="Cheng Z."/>
            <person name="Jin W."/>
            <person name="Jiang J."/>
            <person name="Leong S.A."/>
            <person name="Iwama H."/>
            <person name="Gojobori T."/>
            <person name="Itoh T."/>
            <person name="Niimura Y."/>
            <person name="Fujii Y."/>
            <person name="Habara T."/>
            <person name="Sakai H."/>
            <person name="Sato Y."/>
            <person name="Wilson G."/>
            <person name="Kumar K."/>
            <person name="McCouch S."/>
            <person name="Juretic N."/>
            <person name="Hoen D."/>
            <person name="Wright S."/>
            <person name="Bruskiewich R."/>
            <person name="Bureau T."/>
            <person name="Miyao A."/>
            <person name="Hirochika H."/>
            <person name="Nishikawa T."/>
            <person name="Kadowaki K."/>
            <person name="Sugiura M."/>
            <person name="Burr B."/>
            <person name="Sasaki T."/>
        </authorList>
    </citation>
    <scope>NUCLEOTIDE SEQUENCE [LARGE SCALE GENOMIC DNA]</scope>
    <source>
        <strain evidence="3">cv. Nipponbare</strain>
    </source>
</reference>
<protein>
    <submittedName>
        <fullName evidence="2">Uncharacterized protein</fullName>
    </submittedName>
</protein>
<feature type="region of interest" description="Disordered" evidence="1">
    <location>
        <begin position="1"/>
        <end position="44"/>
    </location>
</feature>
<dbReference type="EMBL" id="AP005181">
    <property type="protein sequence ID" value="BAC83927.1"/>
    <property type="molecule type" value="Genomic_DNA"/>
</dbReference>
<evidence type="ECO:0000313" key="3">
    <source>
        <dbReference type="Proteomes" id="UP000000763"/>
    </source>
</evidence>
<organism evidence="2 3">
    <name type="scientific">Oryza sativa subsp. japonica</name>
    <name type="common">Rice</name>
    <dbReference type="NCBI Taxonomy" id="39947"/>
    <lineage>
        <taxon>Eukaryota</taxon>
        <taxon>Viridiplantae</taxon>
        <taxon>Streptophyta</taxon>
        <taxon>Embryophyta</taxon>
        <taxon>Tracheophyta</taxon>
        <taxon>Spermatophyta</taxon>
        <taxon>Magnoliopsida</taxon>
        <taxon>Liliopsida</taxon>
        <taxon>Poales</taxon>
        <taxon>Poaceae</taxon>
        <taxon>BOP clade</taxon>
        <taxon>Oryzoideae</taxon>
        <taxon>Oryzeae</taxon>
        <taxon>Oryzinae</taxon>
        <taxon>Oryza</taxon>
        <taxon>Oryza sativa</taxon>
    </lineage>
</organism>
<gene>
    <name evidence="2" type="primary">P0016H06.11</name>
</gene>
<sequence length="163" mass="17800">MSDTPAPATTIHEEDNAKKKKKTLKYKVPPLERIPSSQSGEPVTDRRIYTSAQAVLDYLVAHPPNPVFVGPRLDVMPAGEKQDSLAAGGEALRKVHAELTDMLAQYKATGEAYVVMDDDDDHLPRVSAADVRSALQMVDDMFDVIDSYSAPPPPPPSDDMLDQ</sequence>
<name>Q6Z4D3_ORYSJ</name>